<dbReference type="Gene3D" id="3.30.420.10">
    <property type="entry name" value="Ribonuclease H-like superfamily/Ribonuclease H"/>
    <property type="match status" value="1"/>
</dbReference>
<comment type="caution">
    <text evidence="2">The sequence shown here is derived from an EMBL/GenBank/DDBJ whole genome shotgun (WGS) entry which is preliminary data.</text>
</comment>
<dbReference type="SUPFAM" id="SSF53098">
    <property type="entry name" value="Ribonuclease H-like"/>
    <property type="match status" value="1"/>
</dbReference>
<dbReference type="CDD" id="cd06222">
    <property type="entry name" value="RNase_H_like"/>
    <property type="match status" value="1"/>
</dbReference>
<dbReference type="PANTHER" id="PTHR47074:SF11">
    <property type="entry name" value="REVERSE TRANSCRIPTASE-LIKE PROTEIN"/>
    <property type="match status" value="1"/>
</dbReference>
<dbReference type="InterPro" id="IPR012337">
    <property type="entry name" value="RNaseH-like_sf"/>
</dbReference>
<gene>
    <name evidence="2" type="ORF">PIB30_068827</name>
</gene>
<dbReference type="EMBL" id="JASCZI010091365">
    <property type="protein sequence ID" value="MED6150085.1"/>
    <property type="molecule type" value="Genomic_DNA"/>
</dbReference>
<reference evidence="2 3" key="1">
    <citation type="journal article" date="2023" name="Plants (Basel)">
        <title>Bridging the Gap: Combining Genomics and Transcriptomics Approaches to Understand Stylosanthes scabra, an Orphan Legume from the Brazilian Caatinga.</title>
        <authorList>
            <person name="Ferreira-Neto J.R.C."/>
            <person name="da Silva M.D."/>
            <person name="Binneck E."/>
            <person name="de Melo N.F."/>
            <person name="da Silva R.H."/>
            <person name="de Melo A.L.T.M."/>
            <person name="Pandolfi V."/>
            <person name="Bustamante F.O."/>
            <person name="Brasileiro-Vidal A.C."/>
            <person name="Benko-Iseppon A.M."/>
        </authorList>
    </citation>
    <scope>NUCLEOTIDE SEQUENCE [LARGE SCALE GENOMIC DNA]</scope>
    <source>
        <tissue evidence="2">Leaves</tissue>
    </source>
</reference>
<dbReference type="Proteomes" id="UP001341840">
    <property type="component" value="Unassembled WGS sequence"/>
</dbReference>
<dbReference type="Pfam" id="PF13456">
    <property type="entry name" value="RVT_3"/>
    <property type="match status" value="1"/>
</dbReference>
<evidence type="ECO:0000259" key="1">
    <source>
        <dbReference type="Pfam" id="PF13456"/>
    </source>
</evidence>
<evidence type="ECO:0000313" key="3">
    <source>
        <dbReference type="Proteomes" id="UP001341840"/>
    </source>
</evidence>
<dbReference type="PANTHER" id="PTHR47074">
    <property type="entry name" value="BNAC02G40300D PROTEIN"/>
    <property type="match status" value="1"/>
</dbReference>
<protein>
    <recommendedName>
        <fullName evidence="1">RNase H type-1 domain-containing protein</fullName>
    </recommendedName>
</protein>
<evidence type="ECO:0000313" key="2">
    <source>
        <dbReference type="EMBL" id="MED6150085.1"/>
    </source>
</evidence>
<accession>A0ABU6TNR5</accession>
<proteinExistence type="predicted"/>
<dbReference type="InterPro" id="IPR052929">
    <property type="entry name" value="RNase_H-like_EbsB-rel"/>
</dbReference>
<feature type="domain" description="RNase H type-1" evidence="1">
    <location>
        <begin position="24"/>
        <end position="119"/>
    </location>
</feature>
<name>A0ABU6TNR5_9FABA</name>
<dbReference type="InterPro" id="IPR002156">
    <property type="entry name" value="RNaseH_domain"/>
</dbReference>
<keyword evidence="3" id="KW-1185">Reference proteome</keyword>
<sequence>MSMLLSSIFLQEYICSHHQRLTGTLLTASSSLGICISPLAAEAQAMREALITAANLQIDKPIFESDSVNLIQAIKTKSSIAEIDAILEDIWEISKRIPGSGFTWVTRECNKVTHEAAKMMAIGALTPSWSSNPPFSLRSLIHFEALNQSRLNQSKMKAGVGYLSSTSERLDLAERTYSLLLYFQLSCNGSHFQGTAT</sequence>
<feature type="non-terminal residue" evidence="2">
    <location>
        <position position="197"/>
    </location>
</feature>
<organism evidence="2 3">
    <name type="scientific">Stylosanthes scabra</name>
    <dbReference type="NCBI Taxonomy" id="79078"/>
    <lineage>
        <taxon>Eukaryota</taxon>
        <taxon>Viridiplantae</taxon>
        <taxon>Streptophyta</taxon>
        <taxon>Embryophyta</taxon>
        <taxon>Tracheophyta</taxon>
        <taxon>Spermatophyta</taxon>
        <taxon>Magnoliopsida</taxon>
        <taxon>eudicotyledons</taxon>
        <taxon>Gunneridae</taxon>
        <taxon>Pentapetalae</taxon>
        <taxon>rosids</taxon>
        <taxon>fabids</taxon>
        <taxon>Fabales</taxon>
        <taxon>Fabaceae</taxon>
        <taxon>Papilionoideae</taxon>
        <taxon>50 kb inversion clade</taxon>
        <taxon>dalbergioids sensu lato</taxon>
        <taxon>Dalbergieae</taxon>
        <taxon>Pterocarpus clade</taxon>
        <taxon>Stylosanthes</taxon>
    </lineage>
</organism>
<dbReference type="InterPro" id="IPR036397">
    <property type="entry name" value="RNaseH_sf"/>
</dbReference>
<dbReference type="InterPro" id="IPR044730">
    <property type="entry name" value="RNase_H-like_dom_plant"/>
</dbReference>